<evidence type="ECO:0000313" key="1">
    <source>
        <dbReference type="EMBL" id="CAI8619717.1"/>
    </source>
</evidence>
<dbReference type="AlphaFoldDB" id="A0AAV1BC10"/>
<organism evidence="1 2">
    <name type="scientific">Vicia faba</name>
    <name type="common">Broad bean</name>
    <name type="synonym">Faba vulgaris</name>
    <dbReference type="NCBI Taxonomy" id="3906"/>
    <lineage>
        <taxon>Eukaryota</taxon>
        <taxon>Viridiplantae</taxon>
        <taxon>Streptophyta</taxon>
        <taxon>Embryophyta</taxon>
        <taxon>Tracheophyta</taxon>
        <taxon>Spermatophyta</taxon>
        <taxon>Magnoliopsida</taxon>
        <taxon>eudicotyledons</taxon>
        <taxon>Gunneridae</taxon>
        <taxon>Pentapetalae</taxon>
        <taxon>rosids</taxon>
        <taxon>fabids</taxon>
        <taxon>Fabales</taxon>
        <taxon>Fabaceae</taxon>
        <taxon>Papilionoideae</taxon>
        <taxon>50 kb inversion clade</taxon>
        <taxon>NPAAA clade</taxon>
        <taxon>Hologalegina</taxon>
        <taxon>IRL clade</taxon>
        <taxon>Fabeae</taxon>
        <taxon>Vicia</taxon>
    </lineage>
</organism>
<dbReference type="EMBL" id="OX451741">
    <property type="protein sequence ID" value="CAI8619717.1"/>
    <property type="molecule type" value="Genomic_DNA"/>
</dbReference>
<dbReference type="Proteomes" id="UP001157006">
    <property type="component" value="Chromosome 6"/>
</dbReference>
<reference evidence="1 2" key="1">
    <citation type="submission" date="2023-01" db="EMBL/GenBank/DDBJ databases">
        <authorList>
            <person name="Kreplak J."/>
        </authorList>
    </citation>
    <scope>NUCLEOTIDE SEQUENCE [LARGE SCALE GENOMIC DNA]</scope>
</reference>
<keyword evidence="2" id="KW-1185">Reference proteome</keyword>
<evidence type="ECO:0000313" key="2">
    <source>
        <dbReference type="Proteomes" id="UP001157006"/>
    </source>
</evidence>
<dbReference type="PANTHER" id="PTHR33913:SF3">
    <property type="entry name" value="ALEURONE LAYER MORPHOGENESIS PROTEIN"/>
    <property type="match status" value="1"/>
</dbReference>
<protein>
    <submittedName>
        <fullName evidence="1">Uncharacterized protein</fullName>
    </submittedName>
</protein>
<gene>
    <name evidence="1" type="ORF">VFH_VI184880</name>
</gene>
<name>A0AAV1BC10_VICFA</name>
<proteinExistence type="predicted"/>
<accession>A0AAV1BC10</accession>
<dbReference type="PANTHER" id="PTHR33913">
    <property type="entry name" value="ALEURONE LAYER MORPHOGENESIS PROTEIN"/>
    <property type="match status" value="1"/>
</dbReference>
<sequence length="212" mass="23693">MDVDNSIVFPSKDKEESKNIFKALHASDIEDQNVLNPSVLHHSNECTTPLEVKNIVSARKHITEGGTKDESAFDKICTNTTSENDSVEKCTLIANNSNTDLEKFRTFIASKGKILSETAIKVLIRKRNALTLQQQTIEDAIVVCNMKIHKWLIGEDDMELKIESIIDGCSDTCLRNQGGTCQYPGGHQCSLPSVKRKNWQRLCSVCKLLARN</sequence>